<proteinExistence type="predicted"/>
<accession>A0AAV7QH95</accession>
<name>A0AAV7QH95_PLEWA</name>
<keyword evidence="1" id="KW-0732">Signal</keyword>
<evidence type="ECO:0000313" key="2">
    <source>
        <dbReference type="EMBL" id="KAJ1137853.1"/>
    </source>
</evidence>
<dbReference type="InterPro" id="IPR013783">
    <property type="entry name" value="Ig-like_fold"/>
</dbReference>
<evidence type="ECO:0000313" key="3">
    <source>
        <dbReference type="Proteomes" id="UP001066276"/>
    </source>
</evidence>
<feature type="chain" id="PRO_5043865928" description="Secreted protein" evidence="1">
    <location>
        <begin position="18"/>
        <end position="118"/>
    </location>
</feature>
<dbReference type="SUPFAM" id="SSF48726">
    <property type="entry name" value="Immunoglobulin"/>
    <property type="match status" value="1"/>
</dbReference>
<dbReference type="EMBL" id="JANPWB010000010">
    <property type="protein sequence ID" value="KAJ1137853.1"/>
    <property type="molecule type" value="Genomic_DNA"/>
</dbReference>
<dbReference type="AlphaFoldDB" id="A0AAV7QH95"/>
<organism evidence="2 3">
    <name type="scientific">Pleurodeles waltl</name>
    <name type="common">Iberian ribbed newt</name>
    <dbReference type="NCBI Taxonomy" id="8319"/>
    <lineage>
        <taxon>Eukaryota</taxon>
        <taxon>Metazoa</taxon>
        <taxon>Chordata</taxon>
        <taxon>Craniata</taxon>
        <taxon>Vertebrata</taxon>
        <taxon>Euteleostomi</taxon>
        <taxon>Amphibia</taxon>
        <taxon>Batrachia</taxon>
        <taxon>Caudata</taxon>
        <taxon>Salamandroidea</taxon>
        <taxon>Salamandridae</taxon>
        <taxon>Pleurodelinae</taxon>
        <taxon>Pleurodeles</taxon>
    </lineage>
</organism>
<dbReference type="Proteomes" id="UP001066276">
    <property type="component" value="Chromosome 6"/>
</dbReference>
<sequence length="118" mass="13693">MRRAAFLLLMLWASGYGSNSGVYELTGTLDSHITVTVGYDPWLYRNYISSWCRQMKENLCDDVVDSRGATSRRYKGRATIVSNNHKMATVRIRGLRAWDTGLYCWRIWNGNTYEVLNR</sequence>
<protein>
    <recommendedName>
        <fullName evidence="4">Secreted protein</fullName>
    </recommendedName>
</protein>
<evidence type="ECO:0008006" key="4">
    <source>
        <dbReference type="Google" id="ProtNLM"/>
    </source>
</evidence>
<dbReference type="InterPro" id="IPR036179">
    <property type="entry name" value="Ig-like_dom_sf"/>
</dbReference>
<feature type="signal peptide" evidence="1">
    <location>
        <begin position="1"/>
        <end position="17"/>
    </location>
</feature>
<comment type="caution">
    <text evidence="2">The sequence shown here is derived from an EMBL/GenBank/DDBJ whole genome shotgun (WGS) entry which is preliminary data.</text>
</comment>
<keyword evidence="3" id="KW-1185">Reference proteome</keyword>
<gene>
    <name evidence="2" type="ORF">NDU88_004249</name>
</gene>
<evidence type="ECO:0000256" key="1">
    <source>
        <dbReference type="SAM" id="SignalP"/>
    </source>
</evidence>
<reference evidence="2" key="1">
    <citation type="journal article" date="2022" name="bioRxiv">
        <title>Sequencing and chromosome-scale assembly of the giantPleurodeles waltlgenome.</title>
        <authorList>
            <person name="Brown T."/>
            <person name="Elewa A."/>
            <person name="Iarovenko S."/>
            <person name="Subramanian E."/>
            <person name="Araus A.J."/>
            <person name="Petzold A."/>
            <person name="Susuki M."/>
            <person name="Suzuki K.-i.T."/>
            <person name="Hayashi T."/>
            <person name="Toyoda A."/>
            <person name="Oliveira C."/>
            <person name="Osipova E."/>
            <person name="Leigh N.D."/>
            <person name="Simon A."/>
            <person name="Yun M.H."/>
        </authorList>
    </citation>
    <scope>NUCLEOTIDE SEQUENCE</scope>
    <source>
        <strain evidence="2">20211129_DDA</strain>
        <tissue evidence="2">Liver</tissue>
    </source>
</reference>
<dbReference type="Gene3D" id="2.60.40.10">
    <property type="entry name" value="Immunoglobulins"/>
    <property type="match status" value="1"/>
</dbReference>